<organism evidence="1 2">
    <name type="scientific">Pluteus cervinus</name>
    <dbReference type="NCBI Taxonomy" id="181527"/>
    <lineage>
        <taxon>Eukaryota</taxon>
        <taxon>Fungi</taxon>
        <taxon>Dikarya</taxon>
        <taxon>Basidiomycota</taxon>
        <taxon>Agaricomycotina</taxon>
        <taxon>Agaricomycetes</taxon>
        <taxon>Agaricomycetidae</taxon>
        <taxon>Agaricales</taxon>
        <taxon>Pluteineae</taxon>
        <taxon>Pluteaceae</taxon>
        <taxon>Pluteus</taxon>
    </lineage>
</organism>
<evidence type="ECO:0000313" key="1">
    <source>
        <dbReference type="EMBL" id="TFK66095.1"/>
    </source>
</evidence>
<dbReference type="Proteomes" id="UP000308600">
    <property type="component" value="Unassembled WGS sequence"/>
</dbReference>
<name>A0ACD3AKT9_9AGAR</name>
<proteinExistence type="predicted"/>
<evidence type="ECO:0000313" key="2">
    <source>
        <dbReference type="Proteomes" id="UP000308600"/>
    </source>
</evidence>
<keyword evidence="2" id="KW-1185">Reference proteome</keyword>
<protein>
    <submittedName>
        <fullName evidence="1">Uncharacterized protein</fullName>
    </submittedName>
</protein>
<sequence length="87" mass="9831">MPLLALFPLFLLCICAVFTLLLVATLYPTIALHSTRIGHLRVSLHSLLFVAISYHPIVRLYHCLLRVELACCYPTPTRRACFMDDSA</sequence>
<dbReference type="EMBL" id="ML208416">
    <property type="protein sequence ID" value="TFK66095.1"/>
    <property type="molecule type" value="Genomic_DNA"/>
</dbReference>
<accession>A0ACD3AKT9</accession>
<reference evidence="1 2" key="1">
    <citation type="journal article" date="2019" name="Nat. Ecol. Evol.">
        <title>Megaphylogeny resolves global patterns of mushroom evolution.</title>
        <authorList>
            <person name="Varga T."/>
            <person name="Krizsan K."/>
            <person name="Foldi C."/>
            <person name="Dima B."/>
            <person name="Sanchez-Garcia M."/>
            <person name="Sanchez-Ramirez S."/>
            <person name="Szollosi G.J."/>
            <person name="Szarkandi J.G."/>
            <person name="Papp V."/>
            <person name="Albert L."/>
            <person name="Andreopoulos W."/>
            <person name="Angelini C."/>
            <person name="Antonin V."/>
            <person name="Barry K.W."/>
            <person name="Bougher N.L."/>
            <person name="Buchanan P."/>
            <person name="Buyck B."/>
            <person name="Bense V."/>
            <person name="Catcheside P."/>
            <person name="Chovatia M."/>
            <person name="Cooper J."/>
            <person name="Damon W."/>
            <person name="Desjardin D."/>
            <person name="Finy P."/>
            <person name="Geml J."/>
            <person name="Haridas S."/>
            <person name="Hughes K."/>
            <person name="Justo A."/>
            <person name="Karasinski D."/>
            <person name="Kautmanova I."/>
            <person name="Kiss B."/>
            <person name="Kocsube S."/>
            <person name="Kotiranta H."/>
            <person name="LaButti K.M."/>
            <person name="Lechner B.E."/>
            <person name="Liimatainen K."/>
            <person name="Lipzen A."/>
            <person name="Lukacs Z."/>
            <person name="Mihaltcheva S."/>
            <person name="Morgado L.N."/>
            <person name="Niskanen T."/>
            <person name="Noordeloos M.E."/>
            <person name="Ohm R.A."/>
            <person name="Ortiz-Santana B."/>
            <person name="Ovrebo C."/>
            <person name="Racz N."/>
            <person name="Riley R."/>
            <person name="Savchenko A."/>
            <person name="Shiryaev A."/>
            <person name="Soop K."/>
            <person name="Spirin V."/>
            <person name="Szebenyi C."/>
            <person name="Tomsovsky M."/>
            <person name="Tulloss R.E."/>
            <person name="Uehling J."/>
            <person name="Grigoriev I.V."/>
            <person name="Vagvolgyi C."/>
            <person name="Papp T."/>
            <person name="Martin F.M."/>
            <person name="Miettinen O."/>
            <person name="Hibbett D.S."/>
            <person name="Nagy L.G."/>
        </authorList>
    </citation>
    <scope>NUCLEOTIDE SEQUENCE [LARGE SCALE GENOMIC DNA]</scope>
    <source>
        <strain evidence="1 2">NL-1719</strain>
    </source>
</reference>
<gene>
    <name evidence="1" type="ORF">BDN72DRAFT_844797</name>
</gene>